<dbReference type="Proteomes" id="UP001149142">
    <property type="component" value="Unassembled WGS sequence"/>
</dbReference>
<evidence type="ECO:0000256" key="1">
    <source>
        <dbReference type="SAM" id="SignalP"/>
    </source>
</evidence>
<evidence type="ECO:0000313" key="2">
    <source>
        <dbReference type="EMBL" id="MDA0176011.1"/>
    </source>
</evidence>
<protein>
    <submittedName>
        <fullName evidence="2">T9SS type B sorting domain-containing protein</fullName>
    </submittedName>
</protein>
<keyword evidence="3" id="KW-1185">Reference proteome</keyword>
<dbReference type="RefSeq" id="WP_106687146.1">
    <property type="nucleotide sequence ID" value="NZ_CAXQEU010000045.1"/>
</dbReference>
<dbReference type="InterPro" id="IPR026341">
    <property type="entry name" value="T9SS_type_B"/>
</dbReference>
<gene>
    <name evidence="2" type="ORF">OOZ35_00730</name>
</gene>
<dbReference type="InterPro" id="IPR011048">
    <property type="entry name" value="Haem_d1_sf"/>
</dbReference>
<keyword evidence="1" id="KW-0732">Signal</keyword>
<name>A0ABT4RW29_9FLAO</name>
<dbReference type="EMBL" id="JAPFGC010000002">
    <property type="protein sequence ID" value="MDA0176011.1"/>
    <property type="molecule type" value="Genomic_DNA"/>
</dbReference>
<dbReference type="SUPFAM" id="SSF51004">
    <property type="entry name" value="C-terminal (heme d1) domain of cytochrome cd1-nitrite reductase"/>
    <property type="match status" value="1"/>
</dbReference>
<dbReference type="NCBIfam" id="TIGR04131">
    <property type="entry name" value="Bac_Flav_CTERM"/>
    <property type="match status" value="1"/>
</dbReference>
<sequence length="1107" mass="122877">MKKIILLTILLATSLCYSQNEAANWYFGNNAGINFDTGTNTVSALLDGQLATDEGCTSISDSNGDLLFYTDGITVFNKNHQVMANGNGLKGNPSSTQSAIIIPKPQDPDIYYIFTVDTQYQNTPDEGFHYSEVDMSLNTGLGEVTNNKNINLLNNTSEKLSAVLKDCQTENIWVITFANSDGNSDINNSFYAYEVTSSGVNTTPVVSIFNFFITERRGYLKISPDGSKIACANIGEGLYLFDFDTNTGQVSNPQSINININPQGNPQRAYGVEFSPSSEILYVSTYFETPQDDFNNPNAQYGALLQYDLNATNISASENVLDQRVMYRSALQLGPDGKIYRSLSATYNQGTPFLSTINSPNNLGQAADYQHQSISLNNRLSRQGLPPFIASFFVEKIDIIPTDTSNSVDLPLCTGDNYTLIAEDIPGATYTWTQDGNPLPTPSTPNELLINQDGNYEVVIDLNNGDCDVKEGQAIVTYYDIPTATMPNDIIICDDNNDNVWTFNLSNQNADILNGQDASIYQVSYYISQTDADNKQNPLNINYQNVSPIETIYARVENIANTNCFATTSFNLEVYQTPVIPTLDDYLVCDDSSDGDDTNGQTNIDLSSFNNQVYNGQSTSLFNISYHSNLNEANANQNPLNLNYYNTTPFQEEIFVRLENMNNIDCYSVESFNLIINPVPESFDHTILQCDEDGIPDGYTIFNLEEAVSDITNGDNNLDVIFYNSLNDAENENSPITNSTSYNNLTNPQVVFASTIDVNGCSHITELTLEVSTTQINNFQFEVCDELGSEDGFNTFNLTEISTEMSLALPSTVTINFYETYNDALTESNILPTSYNNTNAYNQTIFARAENNNDCYGISEVNLVINQRPELEADSTLYYCLNDFPEEITLSATTPLNNTYYYSWSTGENTNSIQVNQPGTYTVTATTVNGCEKTRTFVVEPSNIATISDIIILDGDNAYNQVTVQANGEGIYQYELVNALGISTGYQDNNTFTEVPAGLYTVNVRDVKNNCGIVDQTISVIGFPSYFTPNNDGVNDYWQVYGVSSQFQPNSKIFIFDRYGKLLKQIDPKSEGWDGNFNGQPMPSNDYWFSVTLQDGRVFKSHFTLKR</sequence>
<comment type="caution">
    <text evidence="2">The sequence shown here is derived from an EMBL/GenBank/DDBJ whole genome shotgun (WGS) entry which is preliminary data.</text>
</comment>
<feature type="chain" id="PRO_5045840162" evidence="1">
    <location>
        <begin position="23"/>
        <end position="1107"/>
    </location>
</feature>
<accession>A0ABT4RW29</accession>
<evidence type="ECO:0000313" key="3">
    <source>
        <dbReference type="Proteomes" id="UP001149142"/>
    </source>
</evidence>
<proteinExistence type="predicted"/>
<feature type="signal peptide" evidence="1">
    <location>
        <begin position="1"/>
        <end position="22"/>
    </location>
</feature>
<organism evidence="2 3">
    <name type="scientific">Mesoflavibacter profundi</name>
    <dbReference type="NCBI Taxonomy" id="2708110"/>
    <lineage>
        <taxon>Bacteria</taxon>
        <taxon>Pseudomonadati</taxon>
        <taxon>Bacteroidota</taxon>
        <taxon>Flavobacteriia</taxon>
        <taxon>Flavobacteriales</taxon>
        <taxon>Flavobacteriaceae</taxon>
        <taxon>Mesoflavibacter</taxon>
    </lineage>
</organism>
<reference evidence="2" key="1">
    <citation type="submission" date="2022-11" db="EMBL/GenBank/DDBJ databases">
        <title>Refractory cell wall polysaccharides provide important carbon source for microbial heterotrophs in the hadal ocean.</title>
        <authorList>
            <person name="Zhu X."/>
        </authorList>
    </citation>
    <scope>NUCLEOTIDE SEQUENCE</scope>
    <source>
        <strain evidence="2">MTRN7</strain>
    </source>
</reference>
<dbReference type="Pfam" id="PF13585">
    <property type="entry name" value="CHU_C"/>
    <property type="match status" value="1"/>
</dbReference>